<name>A0A699W319_TANCI</name>
<gene>
    <name evidence="2" type="ORF">Tci_913018</name>
</gene>
<comment type="caution">
    <text evidence="2">The sequence shown here is derived from an EMBL/GenBank/DDBJ whole genome shotgun (WGS) entry which is preliminary data.</text>
</comment>
<reference evidence="2" key="1">
    <citation type="journal article" date="2019" name="Sci. Rep.">
        <title>Draft genome of Tanacetum cinerariifolium, the natural source of mosquito coil.</title>
        <authorList>
            <person name="Yamashiro T."/>
            <person name="Shiraishi A."/>
            <person name="Satake H."/>
            <person name="Nakayama K."/>
        </authorList>
    </citation>
    <scope>NUCLEOTIDE SEQUENCE</scope>
</reference>
<organism evidence="2">
    <name type="scientific">Tanacetum cinerariifolium</name>
    <name type="common">Dalmatian daisy</name>
    <name type="synonym">Chrysanthemum cinerariifolium</name>
    <dbReference type="NCBI Taxonomy" id="118510"/>
    <lineage>
        <taxon>Eukaryota</taxon>
        <taxon>Viridiplantae</taxon>
        <taxon>Streptophyta</taxon>
        <taxon>Embryophyta</taxon>
        <taxon>Tracheophyta</taxon>
        <taxon>Spermatophyta</taxon>
        <taxon>Magnoliopsida</taxon>
        <taxon>eudicotyledons</taxon>
        <taxon>Gunneridae</taxon>
        <taxon>Pentapetalae</taxon>
        <taxon>asterids</taxon>
        <taxon>campanulids</taxon>
        <taxon>Asterales</taxon>
        <taxon>Asteraceae</taxon>
        <taxon>Asteroideae</taxon>
        <taxon>Anthemideae</taxon>
        <taxon>Anthemidinae</taxon>
        <taxon>Tanacetum</taxon>
    </lineage>
</organism>
<dbReference type="EMBL" id="BKCJ011544913">
    <property type="protein sequence ID" value="GFD41049.1"/>
    <property type="molecule type" value="Genomic_DNA"/>
</dbReference>
<evidence type="ECO:0000313" key="2">
    <source>
        <dbReference type="EMBL" id="GFD41049.1"/>
    </source>
</evidence>
<accession>A0A699W319</accession>
<protein>
    <submittedName>
        <fullName evidence="2">Uncharacterized protein</fullName>
    </submittedName>
</protein>
<feature type="compositionally biased region" description="Low complexity" evidence="1">
    <location>
        <begin position="74"/>
        <end position="86"/>
    </location>
</feature>
<feature type="non-terminal residue" evidence="2">
    <location>
        <position position="97"/>
    </location>
</feature>
<evidence type="ECO:0000256" key="1">
    <source>
        <dbReference type="SAM" id="MobiDB-lite"/>
    </source>
</evidence>
<proteinExistence type="predicted"/>
<sequence length="97" mass="10855">MKENPSHDFTVCVINNFFEINKLDEPRNLEELLMSDDINGDLGSFLNDNDLLLDLESQDIMSLSPLGSARLNDDSSGNPNSNSSISVDDFVEMDDVW</sequence>
<dbReference type="AlphaFoldDB" id="A0A699W319"/>
<feature type="region of interest" description="Disordered" evidence="1">
    <location>
        <begin position="66"/>
        <end position="97"/>
    </location>
</feature>